<evidence type="ECO:0000256" key="8">
    <source>
        <dbReference type="SAM" id="Phobius"/>
    </source>
</evidence>
<keyword evidence="6 8" id="KW-0472">Membrane</keyword>
<evidence type="ECO:0000256" key="4">
    <source>
        <dbReference type="ARBA" id="ARBA00022889"/>
    </source>
</evidence>
<dbReference type="GO" id="GO:0007155">
    <property type="term" value="P:cell adhesion"/>
    <property type="evidence" value="ECO:0007669"/>
    <property type="project" value="UniProtKB-KW"/>
</dbReference>
<dbReference type="GO" id="GO:0016020">
    <property type="term" value="C:membrane"/>
    <property type="evidence" value="ECO:0007669"/>
    <property type="project" value="UniProtKB-SubCell"/>
</dbReference>
<organism evidence="9 10">
    <name type="scientific">Leptotrombidium deliense</name>
    <dbReference type="NCBI Taxonomy" id="299467"/>
    <lineage>
        <taxon>Eukaryota</taxon>
        <taxon>Metazoa</taxon>
        <taxon>Ecdysozoa</taxon>
        <taxon>Arthropoda</taxon>
        <taxon>Chelicerata</taxon>
        <taxon>Arachnida</taxon>
        <taxon>Acari</taxon>
        <taxon>Acariformes</taxon>
        <taxon>Trombidiformes</taxon>
        <taxon>Prostigmata</taxon>
        <taxon>Anystina</taxon>
        <taxon>Parasitengona</taxon>
        <taxon>Trombiculoidea</taxon>
        <taxon>Trombiculidae</taxon>
        <taxon>Leptotrombidium</taxon>
    </lineage>
</organism>
<dbReference type="PANTHER" id="PTHR12316:SF17">
    <property type="entry name" value="NINJURIN C, ISOFORM D"/>
    <property type="match status" value="1"/>
</dbReference>
<keyword evidence="10" id="KW-1185">Reference proteome</keyword>
<gene>
    <name evidence="9" type="ORF">B4U80_05458</name>
</gene>
<reference evidence="9 10" key="1">
    <citation type="journal article" date="2018" name="Gigascience">
        <title>Genomes of trombidid mites reveal novel predicted allergens and laterally-transferred genes associated with secondary metabolism.</title>
        <authorList>
            <person name="Dong X."/>
            <person name="Chaisiri K."/>
            <person name="Xia D."/>
            <person name="Armstrong S.D."/>
            <person name="Fang Y."/>
            <person name="Donnelly M.J."/>
            <person name="Kadowaki T."/>
            <person name="McGarry J.W."/>
            <person name="Darby A.C."/>
            <person name="Makepeace B.L."/>
        </authorList>
    </citation>
    <scope>NUCLEOTIDE SEQUENCE [LARGE SCALE GENOMIC DNA]</scope>
    <source>
        <strain evidence="9">UoL-UT</strain>
    </source>
</reference>
<evidence type="ECO:0000313" key="9">
    <source>
        <dbReference type="EMBL" id="RWS27514.1"/>
    </source>
</evidence>
<evidence type="ECO:0000256" key="1">
    <source>
        <dbReference type="ARBA" id="ARBA00004141"/>
    </source>
</evidence>
<name>A0A443SJ14_9ACAR</name>
<evidence type="ECO:0000256" key="5">
    <source>
        <dbReference type="ARBA" id="ARBA00022989"/>
    </source>
</evidence>
<evidence type="ECO:0000256" key="7">
    <source>
        <dbReference type="SAM" id="MobiDB-lite"/>
    </source>
</evidence>
<proteinExistence type="inferred from homology"/>
<dbReference type="PANTHER" id="PTHR12316">
    <property type="entry name" value="NINJURIN-RELATED"/>
    <property type="match status" value="1"/>
</dbReference>
<protein>
    <submittedName>
        <fullName evidence="9">Ninjurin-1-like protein</fullName>
    </submittedName>
</protein>
<evidence type="ECO:0000256" key="2">
    <source>
        <dbReference type="ARBA" id="ARBA00008141"/>
    </source>
</evidence>
<feature type="transmembrane region" description="Helical" evidence="8">
    <location>
        <begin position="84"/>
        <end position="106"/>
    </location>
</feature>
<sequence length="174" mass="19223">MLESTPTGALEVTSGSVGHHHPHHHHSPISTELPKTSNMPLDMNIYSTRKTVAQGMMDIALMTANASQLKYVLLNAANHRYLEVTISLLTVSIILQIVVGIILIFLGRWNINYRGDQRRSDMANNAVVILIFLITVVNVMISSFGPNGQHSSDDKWKVYGPSFKSIPDSSKNQS</sequence>
<dbReference type="Pfam" id="PF04923">
    <property type="entry name" value="Ninjurin"/>
    <property type="match status" value="1"/>
</dbReference>
<evidence type="ECO:0000256" key="3">
    <source>
        <dbReference type="ARBA" id="ARBA00022692"/>
    </source>
</evidence>
<evidence type="ECO:0000256" key="6">
    <source>
        <dbReference type="ARBA" id="ARBA00023136"/>
    </source>
</evidence>
<evidence type="ECO:0000313" key="10">
    <source>
        <dbReference type="Proteomes" id="UP000288716"/>
    </source>
</evidence>
<feature type="region of interest" description="Disordered" evidence="7">
    <location>
        <begin position="1"/>
        <end position="33"/>
    </location>
</feature>
<keyword evidence="3 8" id="KW-0812">Transmembrane</keyword>
<keyword evidence="4" id="KW-0130">Cell adhesion</keyword>
<dbReference type="OrthoDB" id="6114058at2759"/>
<dbReference type="AlphaFoldDB" id="A0A443SJ14"/>
<accession>A0A443SJ14</accession>
<comment type="similarity">
    <text evidence="2">Belongs to the ninjurin family.</text>
</comment>
<dbReference type="VEuPathDB" id="VectorBase:LDEU004526"/>
<feature type="transmembrane region" description="Helical" evidence="8">
    <location>
        <begin position="126"/>
        <end position="145"/>
    </location>
</feature>
<dbReference type="InterPro" id="IPR007007">
    <property type="entry name" value="Ninjurin"/>
</dbReference>
<feature type="region of interest" description="Disordered" evidence="7">
    <location>
        <begin position="147"/>
        <end position="174"/>
    </location>
</feature>
<feature type="compositionally biased region" description="Basic residues" evidence="7">
    <location>
        <begin position="18"/>
        <end position="27"/>
    </location>
</feature>
<keyword evidence="5 8" id="KW-1133">Transmembrane helix</keyword>
<dbReference type="GO" id="GO:0042246">
    <property type="term" value="P:tissue regeneration"/>
    <property type="evidence" value="ECO:0007669"/>
    <property type="project" value="InterPro"/>
</dbReference>
<dbReference type="EMBL" id="NCKV01001963">
    <property type="protein sequence ID" value="RWS27514.1"/>
    <property type="molecule type" value="Genomic_DNA"/>
</dbReference>
<dbReference type="Proteomes" id="UP000288716">
    <property type="component" value="Unassembled WGS sequence"/>
</dbReference>
<comment type="caution">
    <text evidence="9">The sequence shown here is derived from an EMBL/GenBank/DDBJ whole genome shotgun (WGS) entry which is preliminary data.</text>
</comment>
<comment type="subcellular location">
    <subcellularLocation>
        <location evidence="1">Membrane</location>
        <topology evidence="1">Multi-pass membrane protein</topology>
    </subcellularLocation>
</comment>